<accession>A0A0F9BQC3</accession>
<organism evidence="1">
    <name type="scientific">marine sediment metagenome</name>
    <dbReference type="NCBI Taxonomy" id="412755"/>
    <lineage>
        <taxon>unclassified sequences</taxon>
        <taxon>metagenomes</taxon>
        <taxon>ecological metagenomes</taxon>
    </lineage>
</organism>
<gene>
    <name evidence="1" type="ORF">LCGC14_2761840</name>
</gene>
<reference evidence="1" key="1">
    <citation type="journal article" date="2015" name="Nature">
        <title>Complex archaea that bridge the gap between prokaryotes and eukaryotes.</title>
        <authorList>
            <person name="Spang A."/>
            <person name="Saw J.H."/>
            <person name="Jorgensen S.L."/>
            <person name="Zaremba-Niedzwiedzka K."/>
            <person name="Martijn J."/>
            <person name="Lind A.E."/>
            <person name="van Eijk R."/>
            <person name="Schleper C."/>
            <person name="Guy L."/>
            <person name="Ettema T.J."/>
        </authorList>
    </citation>
    <scope>NUCLEOTIDE SEQUENCE</scope>
</reference>
<dbReference type="AlphaFoldDB" id="A0A0F9BQC3"/>
<sequence length="32" mass="3022">MDVSDAGEVVGGEVSGIAAEGLTRAGMGEGEA</sequence>
<proteinExistence type="predicted"/>
<comment type="caution">
    <text evidence="1">The sequence shown here is derived from an EMBL/GenBank/DDBJ whole genome shotgun (WGS) entry which is preliminary data.</text>
</comment>
<protein>
    <submittedName>
        <fullName evidence="1">Uncharacterized protein</fullName>
    </submittedName>
</protein>
<name>A0A0F9BQC3_9ZZZZ</name>
<dbReference type="EMBL" id="LAZR01050780">
    <property type="protein sequence ID" value="KKK86581.1"/>
    <property type="molecule type" value="Genomic_DNA"/>
</dbReference>
<evidence type="ECO:0000313" key="1">
    <source>
        <dbReference type="EMBL" id="KKK86581.1"/>
    </source>
</evidence>
<feature type="non-terminal residue" evidence="1">
    <location>
        <position position="32"/>
    </location>
</feature>